<evidence type="ECO:0000256" key="2">
    <source>
        <dbReference type="ARBA" id="ARBA00022692"/>
    </source>
</evidence>
<dbReference type="Proteomes" id="UP000800035">
    <property type="component" value="Unassembled WGS sequence"/>
</dbReference>
<evidence type="ECO:0000313" key="7">
    <source>
        <dbReference type="Proteomes" id="UP000800035"/>
    </source>
</evidence>
<keyword evidence="4 5" id="KW-0472">Membrane</keyword>
<evidence type="ECO:0000256" key="3">
    <source>
        <dbReference type="ARBA" id="ARBA00022989"/>
    </source>
</evidence>
<evidence type="ECO:0000313" key="6">
    <source>
        <dbReference type="EMBL" id="KAF1958899.1"/>
    </source>
</evidence>
<dbReference type="Gene3D" id="1.20.58.340">
    <property type="entry name" value="Magnesium transport protein CorA, transmembrane region"/>
    <property type="match status" value="1"/>
</dbReference>
<proteinExistence type="predicted"/>
<evidence type="ECO:0000256" key="5">
    <source>
        <dbReference type="SAM" id="Phobius"/>
    </source>
</evidence>
<dbReference type="AlphaFoldDB" id="A0A6A5U4L5"/>
<name>A0A6A5U4L5_9PLEO</name>
<comment type="subcellular location">
    <subcellularLocation>
        <location evidence="1">Membrane</location>
        <topology evidence="1">Multi-pass membrane protein</topology>
    </subcellularLocation>
</comment>
<feature type="transmembrane region" description="Helical" evidence="5">
    <location>
        <begin position="354"/>
        <end position="373"/>
    </location>
</feature>
<evidence type="ECO:0000256" key="1">
    <source>
        <dbReference type="ARBA" id="ARBA00004141"/>
    </source>
</evidence>
<keyword evidence="7" id="KW-1185">Reference proteome</keyword>
<organism evidence="6 7">
    <name type="scientific">Byssothecium circinans</name>
    <dbReference type="NCBI Taxonomy" id="147558"/>
    <lineage>
        <taxon>Eukaryota</taxon>
        <taxon>Fungi</taxon>
        <taxon>Dikarya</taxon>
        <taxon>Ascomycota</taxon>
        <taxon>Pezizomycotina</taxon>
        <taxon>Dothideomycetes</taxon>
        <taxon>Pleosporomycetidae</taxon>
        <taxon>Pleosporales</taxon>
        <taxon>Massarineae</taxon>
        <taxon>Massarinaceae</taxon>
        <taxon>Byssothecium</taxon>
    </lineage>
</organism>
<dbReference type="OrthoDB" id="1046782at2759"/>
<accession>A0A6A5U4L5</accession>
<dbReference type="GO" id="GO:0016020">
    <property type="term" value="C:membrane"/>
    <property type="evidence" value="ECO:0007669"/>
    <property type="project" value="UniProtKB-SubCell"/>
</dbReference>
<dbReference type="EMBL" id="ML976986">
    <property type="protein sequence ID" value="KAF1958899.1"/>
    <property type="molecule type" value="Genomic_DNA"/>
</dbReference>
<protein>
    <submittedName>
        <fullName evidence="6">Uncharacterized protein</fullName>
    </submittedName>
</protein>
<reference evidence="6" key="1">
    <citation type="journal article" date="2020" name="Stud. Mycol.">
        <title>101 Dothideomycetes genomes: a test case for predicting lifestyles and emergence of pathogens.</title>
        <authorList>
            <person name="Haridas S."/>
            <person name="Albert R."/>
            <person name="Binder M."/>
            <person name="Bloem J."/>
            <person name="Labutti K."/>
            <person name="Salamov A."/>
            <person name="Andreopoulos B."/>
            <person name="Baker S."/>
            <person name="Barry K."/>
            <person name="Bills G."/>
            <person name="Bluhm B."/>
            <person name="Cannon C."/>
            <person name="Castanera R."/>
            <person name="Culley D."/>
            <person name="Daum C."/>
            <person name="Ezra D."/>
            <person name="Gonzalez J."/>
            <person name="Henrissat B."/>
            <person name="Kuo A."/>
            <person name="Liang C."/>
            <person name="Lipzen A."/>
            <person name="Lutzoni F."/>
            <person name="Magnuson J."/>
            <person name="Mondo S."/>
            <person name="Nolan M."/>
            <person name="Ohm R."/>
            <person name="Pangilinan J."/>
            <person name="Park H.-J."/>
            <person name="Ramirez L."/>
            <person name="Alfaro M."/>
            <person name="Sun H."/>
            <person name="Tritt A."/>
            <person name="Yoshinaga Y."/>
            <person name="Zwiers L.-H."/>
            <person name="Turgeon B."/>
            <person name="Goodwin S."/>
            <person name="Spatafora J."/>
            <person name="Crous P."/>
            <person name="Grigoriev I."/>
        </authorList>
    </citation>
    <scope>NUCLEOTIDE SEQUENCE</scope>
    <source>
        <strain evidence="6">CBS 675.92</strain>
    </source>
</reference>
<evidence type="ECO:0000256" key="4">
    <source>
        <dbReference type="ARBA" id="ARBA00023136"/>
    </source>
</evidence>
<feature type="transmembrane region" description="Helical" evidence="5">
    <location>
        <begin position="318"/>
        <end position="342"/>
    </location>
</feature>
<sequence length="411" mass="46883">MLTCKGDHKIKLSNGHLPSPRELILRLVACQSHGDPHTLGCSRAFFDRLSDSFDLHQTTEEAFTNNNGAFIRYLSTDSVSKEIESHAIIIGIPQWVGGCQALSQRFNVEARTIRVFLHYISDKGYIDLLEYLHSVPDKTAYRHPLLLPAYLLRYHRRQIEAYRHEVDQSILKIEHRIGYAVPGTLHGVEQWRSRMLERSGLENIVRRLHASKTELGAVSLEAGFGKSLGAFLANTELELESSILKGRLDLLKISEALVHVIDFNTNLYSTMRSQTAVLNDRVSTQINLTFSIIAQEENKLSRTVAENSKRDSAAMKTIAIVTLFFLPPTFVATLFSMSMFNWDSEEPGTKLSSYFWVYWAVAAPLTLAVWLIWRVWWRTEEKRLAKELPHQSWRDRDSSEVIHSAVSEISV</sequence>
<dbReference type="InterPro" id="IPR045863">
    <property type="entry name" value="CorA_TM1_TM2"/>
</dbReference>
<keyword evidence="3 5" id="KW-1133">Transmembrane helix</keyword>
<gene>
    <name evidence="6" type="ORF">CC80DRAFT_21866</name>
</gene>
<dbReference type="SUPFAM" id="SSF144083">
    <property type="entry name" value="Magnesium transport protein CorA, transmembrane region"/>
    <property type="match status" value="1"/>
</dbReference>
<keyword evidence="2 5" id="KW-0812">Transmembrane</keyword>